<dbReference type="Gene3D" id="3.40.50.300">
    <property type="entry name" value="P-loop containing nucleotide triphosphate hydrolases"/>
    <property type="match status" value="2"/>
</dbReference>
<evidence type="ECO:0000259" key="3">
    <source>
        <dbReference type="Pfam" id="PF13538"/>
    </source>
</evidence>
<evidence type="ECO:0000313" key="5">
    <source>
        <dbReference type="EMBL" id="GAA0856462.1"/>
    </source>
</evidence>
<feature type="domain" description="ATP-dependent RecD2 DNA helicase-like helix-hairpin-helix" evidence="4">
    <location>
        <begin position="170"/>
        <end position="249"/>
    </location>
</feature>
<evidence type="ECO:0000256" key="2">
    <source>
        <dbReference type="ARBA" id="ARBA00022840"/>
    </source>
</evidence>
<evidence type="ECO:0000259" key="4">
    <source>
        <dbReference type="Pfam" id="PF14490"/>
    </source>
</evidence>
<dbReference type="Pfam" id="PF14490">
    <property type="entry name" value="HHH_RecD2"/>
    <property type="match status" value="1"/>
</dbReference>
<reference evidence="5 6" key="1">
    <citation type="journal article" date="2019" name="Int. J. Syst. Evol. Microbiol.">
        <title>The Global Catalogue of Microorganisms (GCM) 10K type strain sequencing project: providing services to taxonomists for standard genome sequencing and annotation.</title>
        <authorList>
            <consortium name="The Broad Institute Genomics Platform"/>
            <consortium name="The Broad Institute Genome Sequencing Center for Infectious Disease"/>
            <person name="Wu L."/>
            <person name="Ma J."/>
        </authorList>
    </citation>
    <scope>NUCLEOTIDE SEQUENCE [LARGE SCALE GENOMIC DNA]</scope>
    <source>
        <strain evidence="5 6">JCM 15896</strain>
    </source>
</reference>
<feature type="domain" description="UvrD-like helicase C-terminal" evidence="3">
    <location>
        <begin position="660"/>
        <end position="706"/>
    </location>
</feature>
<keyword evidence="6" id="KW-1185">Reference proteome</keyword>
<keyword evidence="1" id="KW-0547">Nucleotide-binding</keyword>
<protein>
    <submittedName>
        <fullName evidence="5">AAA family ATPase</fullName>
    </submittedName>
</protein>
<dbReference type="CDD" id="cd18809">
    <property type="entry name" value="SF1_C_RecD"/>
    <property type="match status" value="1"/>
</dbReference>
<gene>
    <name evidence="5" type="ORF">GCM10009114_18510</name>
</gene>
<dbReference type="Gene3D" id="1.10.10.2220">
    <property type="match status" value="1"/>
</dbReference>
<dbReference type="Pfam" id="PF13604">
    <property type="entry name" value="AAA_30"/>
    <property type="match status" value="1"/>
</dbReference>
<dbReference type="CDD" id="cd17933">
    <property type="entry name" value="DEXSc_RecD-like"/>
    <property type="match status" value="1"/>
</dbReference>
<dbReference type="SUPFAM" id="SSF52540">
    <property type="entry name" value="P-loop containing nucleoside triphosphate hydrolases"/>
    <property type="match status" value="2"/>
</dbReference>
<dbReference type="InterPro" id="IPR027417">
    <property type="entry name" value="P-loop_NTPase"/>
</dbReference>
<dbReference type="PANTHER" id="PTHR43788:SF6">
    <property type="entry name" value="DNA HELICASE B"/>
    <property type="match status" value="1"/>
</dbReference>
<comment type="caution">
    <text evidence="5">The sequence shown here is derived from an EMBL/GenBank/DDBJ whole genome shotgun (WGS) entry which is preliminary data.</text>
</comment>
<keyword evidence="2" id="KW-0067">ATP-binding</keyword>
<dbReference type="Proteomes" id="UP001500359">
    <property type="component" value="Unassembled WGS sequence"/>
</dbReference>
<sequence length="746" mass="84305">MSNLDIQTEPLFLRITKKPSFRKDKIVFFAVEVQPETWSKVDNKTHYIIELLANDHAAYDELDSGAICRIVPETLLEKQVTINDSSYNRRFVTTTNFTLVRSTGSLIIKLLANSNKFKSIGERKAARLWERFGEKLYSILDQGEIDELVKVLSLPIAESLIEAWELYAHTDALLFCSKLKLTASQSFRITRYYKGDTKAKIEDDPYRLLAFNISFEKCDEIATKQYGIPYDDHRRLAATVEEALYQILNSNSVVSDHDTLRKKIETFIPEDELVTLALQGGYENNNYVLLANGNYQSNGSYLMETFIANRFRYLLNTPIQLELSDSNISEIISTYESKNELCLTASQKEAVLNVAHNRLYIINGGAGVGKTTVLDCIYHVFDDAGITSVQVALAAKAAKKMTEATGREASTIARFIKRFNRKDINPDKLVLVIDESSMVDLLSMYKLLSFLPENVRLIIIGDDGQLPPVGYGLILHELLKVPDIQSTTLTEVKRQGKESNIPAVTQDIRNGIVPLLDFPDITFINSNSRKKVLQDVLSVYQEDVHNTQIICATRKMADAINEQCSSLNESKKLLAYNEYYDAFEFTGFRLSDKVMCTANLYDLDVLNASIGEIVDCYKETKEVELEINDNKKMISSFGQIKWDDGVVTEITDDLLDNLSHAYAMTIHKSQGSQFPTVIIPVFQAKYMDRTMLYTAITRAQKRVVLIGSEILFNNAISTVHSDERKADLANKILGSIHDNIDRIATI</sequence>
<dbReference type="PANTHER" id="PTHR43788">
    <property type="entry name" value="DNA2/NAM7 HELICASE FAMILY MEMBER"/>
    <property type="match status" value="1"/>
</dbReference>
<accession>A0ABN1LID2</accession>
<dbReference type="InterPro" id="IPR050534">
    <property type="entry name" value="Coronavir_polyprotein_1ab"/>
</dbReference>
<evidence type="ECO:0000256" key="1">
    <source>
        <dbReference type="ARBA" id="ARBA00022741"/>
    </source>
</evidence>
<evidence type="ECO:0000313" key="6">
    <source>
        <dbReference type="Proteomes" id="UP001500359"/>
    </source>
</evidence>
<dbReference type="Pfam" id="PF13538">
    <property type="entry name" value="UvrD_C_2"/>
    <property type="match status" value="1"/>
</dbReference>
<dbReference type="InterPro" id="IPR029493">
    <property type="entry name" value="RecD2-like_HHH"/>
</dbReference>
<organism evidence="5 6">
    <name type="scientific">Aliiglaciecola litoralis</name>
    <dbReference type="NCBI Taxonomy" id="582857"/>
    <lineage>
        <taxon>Bacteria</taxon>
        <taxon>Pseudomonadati</taxon>
        <taxon>Pseudomonadota</taxon>
        <taxon>Gammaproteobacteria</taxon>
        <taxon>Alteromonadales</taxon>
        <taxon>Alteromonadaceae</taxon>
        <taxon>Aliiglaciecola</taxon>
    </lineage>
</organism>
<proteinExistence type="predicted"/>
<dbReference type="RefSeq" id="WP_343859063.1">
    <property type="nucleotide sequence ID" value="NZ_BAAAFD010000004.1"/>
</dbReference>
<name>A0ABN1LID2_9ALTE</name>
<dbReference type="InterPro" id="IPR027785">
    <property type="entry name" value="UvrD-like_helicase_C"/>
</dbReference>
<dbReference type="EMBL" id="BAAAFD010000004">
    <property type="protein sequence ID" value="GAA0856462.1"/>
    <property type="molecule type" value="Genomic_DNA"/>
</dbReference>
<dbReference type="Gene3D" id="2.30.30.940">
    <property type="match status" value="1"/>
</dbReference>